<dbReference type="Proteomes" id="UP000677457">
    <property type="component" value="Unassembled WGS sequence"/>
</dbReference>
<keyword evidence="4" id="KW-1185">Reference proteome</keyword>
<accession>A0A542XLB5</accession>
<dbReference type="Proteomes" id="UP000315983">
    <property type="component" value="Unassembled WGS sequence"/>
</dbReference>
<evidence type="ECO:0000313" key="4">
    <source>
        <dbReference type="Proteomes" id="UP000677457"/>
    </source>
</evidence>
<gene>
    <name evidence="2" type="ORF">FB564_1733</name>
    <name evidence="1" type="ORF">Sar04_43540</name>
</gene>
<dbReference type="EMBL" id="BOQM01000044">
    <property type="protein sequence ID" value="GIM87618.1"/>
    <property type="molecule type" value="Genomic_DNA"/>
</dbReference>
<sequence length="151" mass="16370">MSRVTVTRTIEAHVSDVWRLLTDVTVRTGRGQVLTTGEFGPGTAWREVRSQPDGSALIEEFVVVAAEPPHRLVLSSPGTEVDYRVTWTLCPARRRGQCGTVVTVTQEAIASTVFGRIVTFLLGGLAARTVERALRRDLVELAAATHTDTAA</sequence>
<evidence type="ECO:0000313" key="3">
    <source>
        <dbReference type="Proteomes" id="UP000315983"/>
    </source>
</evidence>
<dbReference type="OMA" id="WTLCPAR"/>
<organism evidence="2 3">
    <name type="scientific">Salinispora arenicola</name>
    <dbReference type="NCBI Taxonomy" id="168697"/>
    <lineage>
        <taxon>Bacteria</taxon>
        <taxon>Bacillati</taxon>
        <taxon>Actinomycetota</taxon>
        <taxon>Actinomycetes</taxon>
        <taxon>Micromonosporales</taxon>
        <taxon>Micromonosporaceae</taxon>
        <taxon>Salinispora</taxon>
    </lineage>
</organism>
<name>A0A542XLB5_SALAC</name>
<dbReference type="GeneID" id="93771019"/>
<dbReference type="SUPFAM" id="SSF55961">
    <property type="entry name" value="Bet v1-like"/>
    <property type="match status" value="1"/>
</dbReference>
<reference evidence="2 3" key="1">
    <citation type="submission" date="2019-06" db="EMBL/GenBank/DDBJ databases">
        <title>Sequencing the genomes of 1000 actinobacteria strains.</title>
        <authorList>
            <person name="Klenk H.-P."/>
        </authorList>
    </citation>
    <scope>NUCLEOTIDE SEQUENCE [LARGE SCALE GENOMIC DNA]</scope>
    <source>
        <strain evidence="2 3">DSM 44819</strain>
    </source>
</reference>
<dbReference type="InterPro" id="IPR019587">
    <property type="entry name" value="Polyketide_cyclase/dehydratase"/>
</dbReference>
<dbReference type="AlphaFoldDB" id="A0A542XLB5"/>
<evidence type="ECO:0000313" key="2">
    <source>
        <dbReference type="EMBL" id="TQL36629.1"/>
    </source>
</evidence>
<reference evidence="1 4" key="2">
    <citation type="submission" date="2021-03" db="EMBL/GenBank/DDBJ databases">
        <title>Whole genome shotgun sequence of Salinispora arenicola NBRC 105043.</title>
        <authorList>
            <person name="Komaki H."/>
            <person name="Tamura T."/>
        </authorList>
    </citation>
    <scope>NUCLEOTIDE SEQUENCE [LARGE SCALE GENOMIC DNA]</scope>
    <source>
        <strain evidence="1 4">NBRC 105043</strain>
    </source>
</reference>
<protein>
    <submittedName>
        <fullName evidence="2">Uncharacterized protein YndB with AHSA1/START domain</fullName>
    </submittedName>
</protein>
<dbReference type="InterPro" id="IPR023393">
    <property type="entry name" value="START-like_dom_sf"/>
</dbReference>
<dbReference type="Pfam" id="PF10604">
    <property type="entry name" value="Polyketide_cyc2"/>
    <property type="match status" value="1"/>
</dbReference>
<dbReference type="Gene3D" id="3.30.530.20">
    <property type="match status" value="1"/>
</dbReference>
<dbReference type="RefSeq" id="WP_012184662.1">
    <property type="nucleotide sequence ID" value="NZ_BOQM01000044.1"/>
</dbReference>
<evidence type="ECO:0000313" key="1">
    <source>
        <dbReference type="EMBL" id="GIM87618.1"/>
    </source>
</evidence>
<dbReference type="EMBL" id="VFOL01000001">
    <property type="protein sequence ID" value="TQL36629.1"/>
    <property type="molecule type" value="Genomic_DNA"/>
</dbReference>
<proteinExistence type="predicted"/>
<comment type="caution">
    <text evidence="2">The sequence shown here is derived from an EMBL/GenBank/DDBJ whole genome shotgun (WGS) entry which is preliminary data.</text>
</comment>